<evidence type="ECO:0000256" key="1">
    <source>
        <dbReference type="SAM" id="MobiDB-lite"/>
    </source>
</evidence>
<dbReference type="GO" id="GO:0005634">
    <property type="term" value="C:nucleus"/>
    <property type="evidence" value="ECO:0007669"/>
    <property type="project" value="TreeGrafter"/>
</dbReference>
<organism evidence="3 4">
    <name type="scientific">Naumovozyma castellii</name>
    <name type="common">Yeast</name>
    <name type="synonym">Saccharomyces castellii</name>
    <dbReference type="NCBI Taxonomy" id="27288"/>
    <lineage>
        <taxon>Eukaryota</taxon>
        <taxon>Fungi</taxon>
        <taxon>Dikarya</taxon>
        <taxon>Ascomycota</taxon>
        <taxon>Saccharomycotina</taxon>
        <taxon>Saccharomycetes</taxon>
        <taxon>Saccharomycetales</taxon>
        <taxon>Saccharomycetaceae</taxon>
        <taxon>Naumovozyma</taxon>
    </lineage>
</organism>
<name>G0V6T1_NAUCA</name>
<dbReference type="GO" id="GO:0045944">
    <property type="term" value="P:positive regulation of transcription by RNA polymerase II"/>
    <property type="evidence" value="ECO:0007669"/>
    <property type="project" value="TreeGrafter"/>
</dbReference>
<dbReference type="eggNOG" id="ENOG502QRSG">
    <property type="taxonomic scope" value="Eukaryota"/>
</dbReference>
<dbReference type="InterPro" id="IPR001138">
    <property type="entry name" value="Zn2Cys6_DnaBD"/>
</dbReference>
<dbReference type="SMART" id="SM00066">
    <property type="entry name" value="GAL4"/>
    <property type="match status" value="1"/>
</dbReference>
<dbReference type="KEGG" id="ncs:NCAS_0A06190"/>
<dbReference type="GO" id="GO:0009074">
    <property type="term" value="P:aromatic amino acid family catabolic process"/>
    <property type="evidence" value="ECO:0007669"/>
    <property type="project" value="TreeGrafter"/>
</dbReference>
<gene>
    <name evidence="3" type="primary">NCAS0A06190</name>
    <name evidence="3" type="ordered locus">NCAS_0A06190</name>
</gene>
<dbReference type="Gene3D" id="4.10.240.10">
    <property type="entry name" value="Zn(2)-C6 fungal-type DNA-binding domain"/>
    <property type="match status" value="1"/>
</dbReference>
<dbReference type="EMBL" id="HE576752">
    <property type="protein sequence ID" value="CCC67177.1"/>
    <property type="molecule type" value="Genomic_DNA"/>
</dbReference>
<dbReference type="GO" id="GO:0008270">
    <property type="term" value="F:zinc ion binding"/>
    <property type="evidence" value="ECO:0007669"/>
    <property type="project" value="InterPro"/>
</dbReference>
<dbReference type="InterPro" id="IPR052780">
    <property type="entry name" value="AAA_Catabolism_Regulators"/>
</dbReference>
<protein>
    <recommendedName>
        <fullName evidence="2">Zn(2)-C6 fungal-type domain-containing protein</fullName>
    </recommendedName>
</protein>
<dbReference type="PANTHER" id="PTHR31644">
    <property type="entry name" value="TRANSCRIPTIONAL ACTIVATOR ARO80-RELATED"/>
    <property type="match status" value="1"/>
</dbReference>
<reference evidence="4" key="1">
    <citation type="journal article" date="2011" name="Proc. Natl. Acad. Sci. U.S.A.">
        <title>Evolutionary erosion of yeast sex chromosomes by mating-type switching accidents.</title>
        <authorList>
            <person name="Gordon J.L."/>
            <person name="Armisen D."/>
            <person name="Proux-Wera E."/>
            <person name="Oheigeartaigh S.S."/>
            <person name="Byrne K.P."/>
            <person name="Wolfe K.H."/>
        </authorList>
    </citation>
    <scope>NUCLEOTIDE SEQUENCE [LARGE SCALE GENOMIC DNA]</scope>
    <source>
        <strain evidence="4">ATCC 76901 / BCRC 22586 / CBS 4309 / NBRC 1992 / NRRL Y-12630</strain>
    </source>
</reference>
<evidence type="ECO:0000259" key="2">
    <source>
        <dbReference type="PROSITE" id="PS00463"/>
    </source>
</evidence>
<feature type="compositionally biased region" description="Polar residues" evidence="1">
    <location>
        <begin position="110"/>
        <end position="120"/>
    </location>
</feature>
<reference key="2">
    <citation type="submission" date="2011-08" db="EMBL/GenBank/DDBJ databases">
        <title>Genome sequence of Naumovozyma castellii.</title>
        <authorList>
            <person name="Gordon J.L."/>
            <person name="Armisen D."/>
            <person name="Proux-Wera E."/>
            <person name="OhEigeartaigh S.S."/>
            <person name="Byrne K.P."/>
            <person name="Wolfe K.H."/>
        </authorList>
    </citation>
    <scope>NUCLEOTIDE SEQUENCE</scope>
    <source>
        <strain>Type strain:CBS 4309</strain>
    </source>
</reference>
<dbReference type="PANTHER" id="PTHR31644:SF2">
    <property type="entry name" value="TRANSCRIPTIONAL ACTIVATOR ARO80-RELATED"/>
    <property type="match status" value="1"/>
</dbReference>
<keyword evidence="4" id="KW-1185">Reference proteome</keyword>
<dbReference type="OMA" id="IYMHEIG"/>
<dbReference type="FunCoup" id="G0V6T1">
    <property type="interactions" value="285"/>
</dbReference>
<dbReference type="SUPFAM" id="SSF57701">
    <property type="entry name" value="Zn2/Cys6 DNA-binding domain"/>
    <property type="match status" value="1"/>
</dbReference>
<feature type="region of interest" description="Disordered" evidence="1">
    <location>
        <begin position="99"/>
        <end position="147"/>
    </location>
</feature>
<dbReference type="HOGENOM" id="CLU_004837_0_0_1"/>
<dbReference type="PROSITE" id="PS00463">
    <property type="entry name" value="ZN2_CY6_FUNGAL_1"/>
    <property type="match status" value="1"/>
</dbReference>
<dbReference type="RefSeq" id="XP_003673560.1">
    <property type="nucleotide sequence ID" value="XM_003673512.1"/>
</dbReference>
<dbReference type="GO" id="GO:0000981">
    <property type="term" value="F:DNA-binding transcription factor activity, RNA polymerase II-specific"/>
    <property type="evidence" value="ECO:0007669"/>
    <property type="project" value="InterPro"/>
</dbReference>
<dbReference type="AlphaFoldDB" id="G0V6T1"/>
<dbReference type="CDD" id="cd00067">
    <property type="entry name" value="GAL4"/>
    <property type="match status" value="1"/>
</dbReference>
<proteinExistence type="predicted"/>
<evidence type="ECO:0000313" key="4">
    <source>
        <dbReference type="Proteomes" id="UP000001640"/>
    </source>
</evidence>
<dbReference type="OrthoDB" id="4454541at2759"/>
<sequence>MNGTIADPMGIKDSHLNGNSANFNDPNVTIIEGVEPNDVRRLYPTKMEVNEVGKLKRNTFACVRCHSLKQKCVPSDVNDIYLKPCQRCSRNKQVCKFDLSKRTRKRKPKNSATPSRSPTPLSGLKREPSMGEQSTKLQKTPSPVKPTLMTNQTVLPGIHQSLSDLWGNIGQPTSNSEPHSYNTNSMNTGLPSEVNIENPSSINSNILMNEALREGALQTLNNVPIIYSTDTSPANVPNFPVTGLDSVYRPSAKRSKHSNTHMSHEFKKKLQSLLVYQKGKIFELSTKFTTWSNEWNKMAENSMFLPIVSDPVSVGILSKEEAELRLNLYKSEISEQCRLPFLKIADETTVDQLRSAKPVLFSVIMSSVSVVMSPSQTTRETMMKLDTFVLSLVSNQIFKANNKTVEVIEALLTLCLWYNFLEWSSKTRYHLFNYICCCLTKDLGPTFVNRSFAMFSDEDPCKTKANFKSPLELSKDGARLTIWVYVSSLNISIFLRQSIQSRYHEVTEKACRDIVEVQSQEDGLYDPMEDVMLVLFCKQNHILENIHVYLHEKDEPLGLEDDVEYRDNHIRKLIDKFQEQLNGLFKEIPADRHRVLSFHYSVEAYLHQYKVARYFAKLNEGETKTETLPEEIVEAFTQCYSCCTNSLKEFLKLPPKYIASLPLFHMSRIIYTVGLLLLKLRYSVVAIPSFHPLIPITEDAGPLVTKVTRVLEECSELFPFNNFLYKIQYVVALFSQTYANKVKEVAERHEANDSSNSRKQFNSQLLREPINASKMTDPKLNPITNLRIPIGSDVNNSILNVPGAAMSENDTNEQINSAFTNANVNSNNNANLSNTLTPPLFQPYDKNLSLVSGMKNSPTASSDNLNEYLTDMNSLAWGFNALNDEFWTDLFLDE</sequence>
<feature type="compositionally biased region" description="Polar residues" evidence="1">
    <location>
        <begin position="131"/>
        <end position="141"/>
    </location>
</feature>
<evidence type="ECO:0000313" key="3">
    <source>
        <dbReference type="EMBL" id="CCC67177.1"/>
    </source>
</evidence>
<accession>G0V6T1</accession>
<dbReference type="InParanoid" id="G0V6T1"/>
<dbReference type="GeneID" id="96900658"/>
<dbReference type="InterPro" id="IPR036864">
    <property type="entry name" value="Zn2-C6_fun-type_DNA-bd_sf"/>
</dbReference>
<dbReference type="Proteomes" id="UP000001640">
    <property type="component" value="Chromosome 1"/>
</dbReference>
<feature type="domain" description="Zn(2)-C6 fungal-type" evidence="2">
    <location>
        <begin position="61"/>
        <end position="95"/>
    </location>
</feature>